<gene>
    <name evidence="18" type="ORF">POTOM_056269</name>
</gene>
<evidence type="ECO:0000256" key="10">
    <source>
        <dbReference type="ARBA" id="ARBA00023180"/>
    </source>
</evidence>
<evidence type="ECO:0000256" key="2">
    <source>
        <dbReference type="ARBA" id="ARBA00008685"/>
    </source>
</evidence>
<protein>
    <recommendedName>
        <fullName evidence="13">Glutamate receptor</fullName>
    </recommendedName>
</protein>
<feature type="chain" id="PRO_5036459294" description="Glutamate receptor" evidence="16">
    <location>
        <begin position="30"/>
        <end position="979"/>
    </location>
</feature>
<keyword evidence="8 13" id="KW-0472">Membrane</keyword>
<evidence type="ECO:0000256" key="7">
    <source>
        <dbReference type="ARBA" id="ARBA00023065"/>
    </source>
</evidence>
<evidence type="ECO:0000313" key="19">
    <source>
        <dbReference type="Proteomes" id="UP000886885"/>
    </source>
</evidence>
<proteinExistence type="inferred from homology"/>
<feature type="domain" description="Ionotropic glutamate receptor C-terminal" evidence="17">
    <location>
        <begin position="485"/>
        <end position="835"/>
    </location>
</feature>
<dbReference type="AlphaFoldDB" id="A0A8X7Y882"/>
<keyword evidence="12 13" id="KW-0407">Ion channel</keyword>
<keyword evidence="10" id="KW-0325">Glycoprotein</keyword>
<evidence type="ECO:0000256" key="9">
    <source>
        <dbReference type="ARBA" id="ARBA00023170"/>
    </source>
</evidence>
<dbReference type="InterPro" id="IPR017103">
    <property type="entry name" value="Iontropic_Glu_rcpt_pln"/>
</dbReference>
<accession>A0A8X7Y882</accession>
<comment type="function">
    <text evidence="13">Glutamate-gated receptor that probably acts as non-selective cation channel.</text>
</comment>
<sequence>MAIPKQKLSLPFFTLLLVNMWSKQMVIMAMEIIPIGAVLDLNSTVGEMAESYISMAVSDFYAVNADFKTRLALFTRDSSSDVVAATSSGELRFIKGHLVFPQEKKARLRSKGYITSTGDPAVLDLMKNEQVHAIIGPQKSSQAKFVIELGGKAEVPIVSFAATSPTLSATQSKYFVRTAQDDSSQVKAIASIVQAYGWREIVPIYEDTEYGNGLVPFLLDAFQEIDTRVPYRSRIPLYFNDTQIMRELNKLKAMQKSIFLVHMSASLGSRLFLLAKDAGMMSEGYAWLVTAGLSTLLDPLGSEVMDSMRGVLSIKPHIPTSKKLESFKSRWSKNFTISKPQSKINELNHFGLWAYDTVWAIAMAVEKAGIVHSRYVKQNTSESTVDIAALGKSETGPRLLSSILSTRFQGLSGDFHLAGGERVPSAFEILNLIGKAERVIGYWTPERGLSRNLYANGKIAYSTSKNKLKEPIWPGDTTQQPKRLRIGVPLKTGFNEFIKVEWNPEDDKPNVSGFTRDVFVSVVEALPFPLPYEFIPFVNKSKQSAGTYNELLDQIKLKNFDAAVGDITIIANRSTNVDFTLPFSESGIRMVVLTKRDERENMWIFLKPLRPELWLTTGIAFIFTGLVVWVLEHRENKVFRGKPAQQLGTTLWFSFSTLFFAHREKVVNNWTRFVLIIWIFVVLIISQSYTASLASMLTVKRLQPTFVDVKEIRKNGYFVGHQKNSFVKDFLVKQLNFNDNMLREYSTPEEYHDALSNGIHNGGVAAIFAEIPYIKLFLAKYCSKFQMVGPTYKTDGFGFAFPLGSPLVPYISRAILNVTQDKDKMEEIERRNFGGETTCLDQAAMVPSGGLGLPSFGGLFIITGVASMSALLIYVTKFLYIHWPASNTVDQERSFYMRVLELAKHFDKEDPSAHHLNGAGTRVHPVPSAEIVGASPDIDDARGHSRTSSEGSGDIIGDQDHDNHTPRSSAANPEPPHTP</sequence>
<dbReference type="Proteomes" id="UP000886885">
    <property type="component" value="Chromosome 18A"/>
</dbReference>
<comment type="similarity">
    <text evidence="2 13">Belongs to the glutamate-gated ion channel (TC 1.A.10.1) family.</text>
</comment>
<dbReference type="CDD" id="cd13686">
    <property type="entry name" value="GluR_Plant"/>
    <property type="match status" value="1"/>
</dbReference>
<keyword evidence="5 16" id="KW-0732">Signal</keyword>
<dbReference type="PIRSF" id="PIRSF037090">
    <property type="entry name" value="Iontro_Glu-like_rcpt_pln"/>
    <property type="match status" value="1"/>
</dbReference>
<dbReference type="Pfam" id="PF00060">
    <property type="entry name" value="Lig_chan"/>
    <property type="match status" value="1"/>
</dbReference>
<dbReference type="SMART" id="SM00079">
    <property type="entry name" value="PBPe"/>
    <property type="match status" value="1"/>
</dbReference>
<evidence type="ECO:0000256" key="12">
    <source>
        <dbReference type="ARBA" id="ARBA00023303"/>
    </source>
</evidence>
<keyword evidence="3 13" id="KW-0813">Transport</keyword>
<evidence type="ECO:0000256" key="3">
    <source>
        <dbReference type="ARBA" id="ARBA00022448"/>
    </source>
</evidence>
<organism evidence="18 19">
    <name type="scientific">Populus tomentosa</name>
    <name type="common">Chinese white poplar</name>
    <dbReference type="NCBI Taxonomy" id="118781"/>
    <lineage>
        <taxon>Eukaryota</taxon>
        <taxon>Viridiplantae</taxon>
        <taxon>Streptophyta</taxon>
        <taxon>Embryophyta</taxon>
        <taxon>Tracheophyta</taxon>
        <taxon>Spermatophyta</taxon>
        <taxon>Magnoliopsida</taxon>
        <taxon>eudicotyledons</taxon>
        <taxon>Gunneridae</taxon>
        <taxon>Pentapetalae</taxon>
        <taxon>rosids</taxon>
        <taxon>fabids</taxon>
        <taxon>Malpighiales</taxon>
        <taxon>Salicaceae</taxon>
        <taxon>Saliceae</taxon>
        <taxon>Populus</taxon>
    </lineage>
</organism>
<feature type="region of interest" description="Disordered" evidence="14">
    <location>
        <begin position="931"/>
        <end position="979"/>
    </location>
</feature>
<dbReference type="Pfam" id="PF10613">
    <property type="entry name" value="Lig_chan-Glu_bd"/>
    <property type="match status" value="1"/>
</dbReference>
<evidence type="ECO:0000256" key="6">
    <source>
        <dbReference type="ARBA" id="ARBA00022989"/>
    </source>
</evidence>
<evidence type="ECO:0000256" key="8">
    <source>
        <dbReference type="ARBA" id="ARBA00023136"/>
    </source>
</evidence>
<keyword evidence="9 13" id="KW-0675">Receptor</keyword>
<dbReference type="FunFam" id="1.10.287.70:FF:000037">
    <property type="entry name" value="Glutamate receptor"/>
    <property type="match status" value="1"/>
</dbReference>
<dbReference type="InterPro" id="IPR001828">
    <property type="entry name" value="ANF_lig-bd_rcpt"/>
</dbReference>
<keyword evidence="7 13" id="KW-0406">Ion transport</keyword>
<evidence type="ECO:0000256" key="4">
    <source>
        <dbReference type="ARBA" id="ARBA00022692"/>
    </source>
</evidence>
<comment type="caution">
    <text evidence="18">The sequence shown here is derived from an EMBL/GenBank/DDBJ whole genome shotgun (WGS) entry which is preliminary data.</text>
</comment>
<feature type="transmembrane region" description="Helical" evidence="15">
    <location>
        <begin position="613"/>
        <end position="631"/>
    </location>
</feature>
<evidence type="ECO:0000256" key="13">
    <source>
        <dbReference type="PIRNR" id="PIRNR037090"/>
    </source>
</evidence>
<dbReference type="PANTHER" id="PTHR34836:SF7">
    <property type="entry name" value="RECEPTOR LIGAND BINDING REGION DOMAIN-CONTAINING PROTEIN"/>
    <property type="match status" value="1"/>
</dbReference>
<evidence type="ECO:0000313" key="18">
    <source>
        <dbReference type="EMBL" id="KAG6740800.1"/>
    </source>
</evidence>
<dbReference type="FunFam" id="3.40.50.2300:FF:000081">
    <property type="entry name" value="Glutamate receptor"/>
    <property type="match status" value="1"/>
</dbReference>
<dbReference type="InterPro" id="IPR019594">
    <property type="entry name" value="Glu/Gly-bd"/>
</dbReference>
<evidence type="ECO:0000256" key="5">
    <source>
        <dbReference type="ARBA" id="ARBA00022729"/>
    </source>
</evidence>
<evidence type="ECO:0000256" key="1">
    <source>
        <dbReference type="ARBA" id="ARBA00004141"/>
    </source>
</evidence>
<dbReference type="FunFam" id="3.40.190.10:FF:000291">
    <property type="entry name" value="Glutamate receptor"/>
    <property type="match status" value="1"/>
</dbReference>
<evidence type="ECO:0000256" key="11">
    <source>
        <dbReference type="ARBA" id="ARBA00023286"/>
    </source>
</evidence>
<reference evidence="18" key="1">
    <citation type="journal article" date="2020" name="bioRxiv">
        <title>Hybrid origin of Populus tomentosa Carr. identified through genome sequencing and phylogenomic analysis.</title>
        <authorList>
            <person name="An X."/>
            <person name="Gao K."/>
            <person name="Chen Z."/>
            <person name="Li J."/>
            <person name="Yang X."/>
            <person name="Yang X."/>
            <person name="Zhou J."/>
            <person name="Guo T."/>
            <person name="Zhao T."/>
            <person name="Huang S."/>
            <person name="Miao D."/>
            <person name="Khan W.U."/>
            <person name="Rao P."/>
            <person name="Ye M."/>
            <person name="Lei B."/>
            <person name="Liao W."/>
            <person name="Wang J."/>
            <person name="Ji L."/>
            <person name="Li Y."/>
            <person name="Guo B."/>
            <person name="Mustafa N.S."/>
            <person name="Li S."/>
            <person name="Yun Q."/>
            <person name="Keller S.R."/>
            <person name="Mao J."/>
            <person name="Zhang R."/>
            <person name="Strauss S.H."/>
        </authorList>
    </citation>
    <scope>NUCLEOTIDE SEQUENCE</scope>
    <source>
        <strain evidence="18">GM15</strain>
        <tissue evidence="18">Leaf</tissue>
    </source>
</reference>
<feature type="signal peptide" evidence="16">
    <location>
        <begin position="1"/>
        <end position="29"/>
    </location>
</feature>
<comment type="subcellular location">
    <subcellularLocation>
        <location evidence="1">Membrane</location>
        <topology evidence="1">Multi-pass membrane protein</topology>
    </subcellularLocation>
</comment>
<dbReference type="InterPro" id="IPR044440">
    <property type="entry name" value="GABAb_receptor_plant_PBP1"/>
</dbReference>
<evidence type="ECO:0000256" key="15">
    <source>
        <dbReference type="SAM" id="Phobius"/>
    </source>
</evidence>
<dbReference type="InterPro" id="IPR015683">
    <property type="entry name" value="Ionotropic_Glu_rcpt"/>
</dbReference>
<feature type="transmembrane region" description="Helical" evidence="15">
    <location>
        <begin position="673"/>
        <end position="694"/>
    </location>
</feature>
<evidence type="ECO:0000256" key="16">
    <source>
        <dbReference type="SAM" id="SignalP"/>
    </source>
</evidence>
<keyword evidence="4 15" id="KW-0812">Transmembrane</keyword>
<dbReference type="EMBL" id="JAAWWB010000035">
    <property type="protein sequence ID" value="KAG6740800.1"/>
    <property type="molecule type" value="Genomic_DNA"/>
</dbReference>
<dbReference type="FunFam" id="3.40.190.10:FF:000195">
    <property type="entry name" value="Glutamate receptor 2.7"/>
    <property type="match status" value="1"/>
</dbReference>
<name>A0A8X7Y882_POPTO</name>
<evidence type="ECO:0000259" key="17">
    <source>
        <dbReference type="SMART" id="SM00079"/>
    </source>
</evidence>
<dbReference type="OrthoDB" id="827003at2759"/>
<dbReference type="GO" id="GO:0015276">
    <property type="term" value="F:ligand-gated monoatomic ion channel activity"/>
    <property type="evidence" value="ECO:0007669"/>
    <property type="project" value="InterPro"/>
</dbReference>
<feature type="transmembrane region" description="Helical" evidence="15">
    <location>
        <begin position="859"/>
        <end position="883"/>
    </location>
</feature>
<evidence type="ECO:0000256" key="14">
    <source>
        <dbReference type="SAM" id="MobiDB-lite"/>
    </source>
</evidence>
<keyword evidence="6 15" id="KW-1133">Transmembrane helix</keyword>
<dbReference type="CDD" id="cd19990">
    <property type="entry name" value="PBP1_GABAb_receptor_plant"/>
    <property type="match status" value="1"/>
</dbReference>
<keyword evidence="11 13" id="KW-1071">Ligand-gated ion channel</keyword>
<dbReference type="Pfam" id="PF01094">
    <property type="entry name" value="ANF_receptor"/>
    <property type="match status" value="1"/>
</dbReference>
<keyword evidence="19" id="KW-1185">Reference proteome</keyword>
<dbReference type="InterPro" id="IPR001320">
    <property type="entry name" value="Iontro_rcpt_C"/>
</dbReference>
<dbReference type="GO" id="GO:0016020">
    <property type="term" value="C:membrane"/>
    <property type="evidence" value="ECO:0007669"/>
    <property type="project" value="UniProtKB-SubCell"/>
</dbReference>
<dbReference type="PANTHER" id="PTHR34836">
    <property type="entry name" value="OS06G0188250 PROTEIN"/>
    <property type="match status" value="1"/>
</dbReference>